<dbReference type="InParanoid" id="A0A3N4LC38"/>
<gene>
    <name evidence="2" type="ORF">L211DRAFT_758808</name>
</gene>
<dbReference type="Proteomes" id="UP000267821">
    <property type="component" value="Unassembled WGS sequence"/>
</dbReference>
<dbReference type="Pfam" id="PF13358">
    <property type="entry name" value="DDE_3"/>
    <property type="match status" value="1"/>
</dbReference>
<feature type="non-terminal residue" evidence="2">
    <location>
        <position position="97"/>
    </location>
</feature>
<evidence type="ECO:0000313" key="3">
    <source>
        <dbReference type="Proteomes" id="UP000267821"/>
    </source>
</evidence>
<dbReference type="AlphaFoldDB" id="A0A3N4LC38"/>
<dbReference type="InterPro" id="IPR038717">
    <property type="entry name" value="Tc1-like_DDE_dom"/>
</dbReference>
<protein>
    <recommendedName>
        <fullName evidence="1">Tc1-like transposase DDE domain-containing protein</fullName>
    </recommendedName>
</protein>
<dbReference type="InterPro" id="IPR036397">
    <property type="entry name" value="RNaseH_sf"/>
</dbReference>
<evidence type="ECO:0000259" key="1">
    <source>
        <dbReference type="Pfam" id="PF13358"/>
    </source>
</evidence>
<reference evidence="2 3" key="1">
    <citation type="journal article" date="2018" name="Nat. Ecol. Evol.">
        <title>Pezizomycetes genomes reveal the molecular basis of ectomycorrhizal truffle lifestyle.</title>
        <authorList>
            <person name="Murat C."/>
            <person name="Payen T."/>
            <person name="Noel B."/>
            <person name="Kuo A."/>
            <person name="Morin E."/>
            <person name="Chen J."/>
            <person name="Kohler A."/>
            <person name="Krizsan K."/>
            <person name="Balestrini R."/>
            <person name="Da Silva C."/>
            <person name="Montanini B."/>
            <person name="Hainaut M."/>
            <person name="Levati E."/>
            <person name="Barry K.W."/>
            <person name="Belfiori B."/>
            <person name="Cichocki N."/>
            <person name="Clum A."/>
            <person name="Dockter R.B."/>
            <person name="Fauchery L."/>
            <person name="Guy J."/>
            <person name="Iotti M."/>
            <person name="Le Tacon F."/>
            <person name="Lindquist E.A."/>
            <person name="Lipzen A."/>
            <person name="Malagnac F."/>
            <person name="Mello A."/>
            <person name="Molinier V."/>
            <person name="Miyauchi S."/>
            <person name="Poulain J."/>
            <person name="Riccioni C."/>
            <person name="Rubini A."/>
            <person name="Sitrit Y."/>
            <person name="Splivallo R."/>
            <person name="Traeger S."/>
            <person name="Wang M."/>
            <person name="Zifcakova L."/>
            <person name="Wipf D."/>
            <person name="Zambonelli A."/>
            <person name="Paolocci F."/>
            <person name="Nowrousian M."/>
            <person name="Ottonello S."/>
            <person name="Baldrian P."/>
            <person name="Spatafora J.W."/>
            <person name="Henrissat B."/>
            <person name="Nagy L.G."/>
            <person name="Aury J.M."/>
            <person name="Wincker P."/>
            <person name="Grigoriev I.V."/>
            <person name="Bonfante P."/>
            <person name="Martin F.M."/>
        </authorList>
    </citation>
    <scope>NUCLEOTIDE SEQUENCE [LARGE SCALE GENOMIC DNA]</scope>
    <source>
        <strain evidence="2 3">ATCC MYA-4762</strain>
    </source>
</reference>
<name>A0A3N4LC38_9PEZI</name>
<accession>A0A3N4LC38</accession>
<organism evidence="2 3">
    <name type="scientific">Terfezia boudieri ATCC MYA-4762</name>
    <dbReference type="NCBI Taxonomy" id="1051890"/>
    <lineage>
        <taxon>Eukaryota</taxon>
        <taxon>Fungi</taxon>
        <taxon>Dikarya</taxon>
        <taxon>Ascomycota</taxon>
        <taxon>Pezizomycotina</taxon>
        <taxon>Pezizomycetes</taxon>
        <taxon>Pezizales</taxon>
        <taxon>Pezizaceae</taxon>
        <taxon>Terfezia</taxon>
    </lineage>
</organism>
<sequence>VMVWGCFRGCKQGGFTALLDGRNTAKTYKKILKNHLFRVREEMYAEGILDPVFQHDNSPIHTAKIITAWLDKYNFDVTDHPPYSPDLNPIEHVWVEL</sequence>
<evidence type="ECO:0000313" key="2">
    <source>
        <dbReference type="EMBL" id="RPB19029.1"/>
    </source>
</evidence>
<dbReference type="EMBL" id="ML121600">
    <property type="protein sequence ID" value="RPB19029.1"/>
    <property type="molecule type" value="Genomic_DNA"/>
</dbReference>
<dbReference type="STRING" id="1051890.A0A3N4LC38"/>
<feature type="domain" description="Tc1-like transposase DDE" evidence="1">
    <location>
        <begin position="24"/>
        <end position="95"/>
    </location>
</feature>
<keyword evidence="3" id="KW-1185">Reference proteome</keyword>
<dbReference type="Gene3D" id="3.30.420.10">
    <property type="entry name" value="Ribonuclease H-like superfamily/Ribonuclease H"/>
    <property type="match status" value="1"/>
</dbReference>
<proteinExistence type="predicted"/>
<dbReference type="OrthoDB" id="4737581at2759"/>
<dbReference type="GO" id="GO:0003676">
    <property type="term" value="F:nucleic acid binding"/>
    <property type="evidence" value="ECO:0007669"/>
    <property type="project" value="InterPro"/>
</dbReference>
<feature type="non-terminal residue" evidence="2">
    <location>
        <position position="1"/>
    </location>
</feature>